<evidence type="ECO:0000256" key="1">
    <source>
        <dbReference type="SAM" id="MobiDB-lite"/>
    </source>
</evidence>
<feature type="region of interest" description="Disordered" evidence="1">
    <location>
        <begin position="16"/>
        <end position="43"/>
    </location>
</feature>
<dbReference type="AlphaFoldDB" id="A0A2T7A9I7"/>
<sequence>MGPWLSYDPLTSNNRDLVPSSVGDGISSLQKERKRNSSMPDAPPVLHSLTHSMSTLQCRTRMPGARPPSYLANSRNFHHLRFPASGNLRVAVAGRVAY</sequence>
<gene>
    <name evidence="2" type="ORF">B9Z19DRAFT_1070233</name>
</gene>
<evidence type="ECO:0000313" key="2">
    <source>
        <dbReference type="EMBL" id="PUU84390.1"/>
    </source>
</evidence>
<dbReference type="Proteomes" id="UP000244722">
    <property type="component" value="Unassembled WGS sequence"/>
</dbReference>
<reference evidence="2 3" key="1">
    <citation type="submission" date="2017-04" db="EMBL/GenBank/DDBJ databases">
        <title>Draft genome sequence of Tuber borchii Vittad., a whitish edible truffle.</title>
        <authorList>
            <consortium name="DOE Joint Genome Institute"/>
            <person name="Murat C."/>
            <person name="Kuo A."/>
            <person name="Barry K.W."/>
            <person name="Clum A."/>
            <person name="Dockter R.B."/>
            <person name="Fauchery L."/>
            <person name="Iotti M."/>
            <person name="Kohler A."/>
            <person name="Labutti K."/>
            <person name="Lindquist E.A."/>
            <person name="Lipzen A."/>
            <person name="Ohm R.A."/>
            <person name="Wang M."/>
            <person name="Grigoriev I.V."/>
            <person name="Zambonelli A."/>
            <person name="Martin F.M."/>
        </authorList>
    </citation>
    <scope>NUCLEOTIDE SEQUENCE [LARGE SCALE GENOMIC DNA]</scope>
    <source>
        <strain evidence="2 3">Tbo3840</strain>
    </source>
</reference>
<name>A0A2T7A9I7_TUBBO</name>
<protein>
    <submittedName>
        <fullName evidence="2">Uncharacterized protein</fullName>
    </submittedName>
</protein>
<dbReference type="EMBL" id="NESQ01000001">
    <property type="protein sequence ID" value="PUU84390.1"/>
    <property type="molecule type" value="Genomic_DNA"/>
</dbReference>
<proteinExistence type="predicted"/>
<accession>A0A2T7A9I7</accession>
<evidence type="ECO:0000313" key="3">
    <source>
        <dbReference type="Proteomes" id="UP000244722"/>
    </source>
</evidence>
<comment type="caution">
    <text evidence="2">The sequence shown here is derived from an EMBL/GenBank/DDBJ whole genome shotgun (WGS) entry which is preliminary data.</text>
</comment>
<keyword evidence="3" id="KW-1185">Reference proteome</keyword>
<organism evidence="2 3">
    <name type="scientific">Tuber borchii</name>
    <name type="common">White truffle</name>
    <dbReference type="NCBI Taxonomy" id="42251"/>
    <lineage>
        <taxon>Eukaryota</taxon>
        <taxon>Fungi</taxon>
        <taxon>Dikarya</taxon>
        <taxon>Ascomycota</taxon>
        <taxon>Pezizomycotina</taxon>
        <taxon>Pezizomycetes</taxon>
        <taxon>Pezizales</taxon>
        <taxon>Tuberaceae</taxon>
        <taxon>Tuber</taxon>
    </lineage>
</organism>